<proteinExistence type="predicted"/>
<sequence>MLAEEISKTNLPDLDEQ</sequence>
<reference evidence="1" key="2">
    <citation type="journal article" date="2015" name="Data Brief">
        <title>Shoot transcriptome of the giant reed, Arundo donax.</title>
        <authorList>
            <person name="Barrero R.A."/>
            <person name="Guerrero F.D."/>
            <person name="Moolhuijzen P."/>
            <person name="Goolsby J.A."/>
            <person name="Tidwell J."/>
            <person name="Bellgard S.E."/>
            <person name="Bellgard M.I."/>
        </authorList>
    </citation>
    <scope>NUCLEOTIDE SEQUENCE</scope>
    <source>
        <tissue evidence="1">Shoot tissue taken approximately 20 cm above the soil surface</tissue>
    </source>
</reference>
<dbReference type="EMBL" id="GBRH01161956">
    <property type="protein sequence ID" value="JAE35940.1"/>
    <property type="molecule type" value="Transcribed_RNA"/>
</dbReference>
<name>A0A0A9HFH1_ARUDO</name>
<evidence type="ECO:0000313" key="1">
    <source>
        <dbReference type="EMBL" id="JAE35940.1"/>
    </source>
</evidence>
<organism evidence="1">
    <name type="scientific">Arundo donax</name>
    <name type="common">Giant reed</name>
    <name type="synonym">Donax arundinaceus</name>
    <dbReference type="NCBI Taxonomy" id="35708"/>
    <lineage>
        <taxon>Eukaryota</taxon>
        <taxon>Viridiplantae</taxon>
        <taxon>Streptophyta</taxon>
        <taxon>Embryophyta</taxon>
        <taxon>Tracheophyta</taxon>
        <taxon>Spermatophyta</taxon>
        <taxon>Magnoliopsida</taxon>
        <taxon>Liliopsida</taxon>
        <taxon>Poales</taxon>
        <taxon>Poaceae</taxon>
        <taxon>PACMAD clade</taxon>
        <taxon>Arundinoideae</taxon>
        <taxon>Arundineae</taxon>
        <taxon>Arundo</taxon>
    </lineage>
</organism>
<dbReference type="AlphaFoldDB" id="A0A0A9HFH1"/>
<reference evidence="1" key="1">
    <citation type="submission" date="2014-09" db="EMBL/GenBank/DDBJ databases">
        <authorList>
            <person name="Magalhaes I.L.F."/>
            <person name="Oliveira U."/>
            <person name="Santos F.R."/>
            <person name="Vidigal T.H.D.A."/>
            <person name="Brescovit A.D."/>
            <person name="Santos A.J."/>
        </authorList>
    </citation>
    <scope>NUCLEOTIDE SEQUENCE</scope>
    <source>
        <tissue evidence="1">Shoot tissue taken approximately 20 cm above the soil surface</tissue>
    </source>
</reference>
<accession>A0A0A9HFH1</accession>
<protein>
    <submittedName>
        <fullName evidence="1">Uncharacterized protein</fullName>
    </submittedName>
</protein>